<dbReference type="GO" id="GO:0004719">
    <property type="term" value="F:protein-L-isoaspartate (D-aspartate) O-methyltransferase activity"/>
    <property type="evidence" value="ECO:0007669"/>
    <property type="project" value="InterPro"/>
</dbReference>
<dbReference type="SUPFAM" id="SSF53335">
    <property type="entry name" value="S-adenosyl-L-methionine-dependent methyltransferases"/>
    <property type="match status" value="1"/>
</dbReference>
<protein>
    <recommendedName>
        <fullName evidence="4">Protein-L-isoaspartate O-methyltransferase</fullName>
    </recommendedName>
</protein>
<dbReference type="Pfam" id="PF01135">
    <property type="entry name" value="PCMT"/>
    <property type="match status" value="1"/>
</dbReference>
<name>A0A8T2SNN7_CERRI</name>
<dbReference type="InterPro" id="IPR029063">
    <property type="entry name" value="SAM-dependent_MTases_sf"/>
</dbReference>
<evidence type="ECO:0000256" key="1">
    <source>
        <dbReference type="ARBA" id="ARBA00005369"/>
    </source>
</evidence>
<dbReference type="OrthoDB" id="73890at2759"/>
<comment type="caution">
    <text evidence="2">The sequence shown here is derived from an EMBL/GenBank/DDBJ whole genome shotgun (WGS) entry which is preliminary data.</text>
</comment>
<accession>A0A8T2SNN7</accession>
<evidence type="ECO:0000313" key="2">
    <source>
        <dbReference type="EMBL" id="KAH7353012.1"/>
    </source>
</evidence>
<proteinExistence type="inferred from homology"/>
<dbReference type="Gene3D" id="3.40.50.150">
    <property type="entry name" value="Vaccinia Virus protein VP39"/>
    <property type="match status" value="1"/>
</dbReference>
<dbReference type="InterPro" id="IPR000682">
    <property type="entry name" value="PCMT"/>
</dbReference>
<organism evidence="2 3">
    <name type="scientific">Ceratopteris richardii</name>
    <name type="common">Triangle waterfern</name>
    <dbReference type="NCBI Taxonomy" id="49495"/>
    <lineage>
        <taxon>Eukaryota</taxon>
        <taxon>Viridiplantae</taxon>
        <taxon>Streptophyta</taxon>
        <taxon>Embryophyta</taxon>
        <taxon>Tracheophyta</taxon>
        <taxon>Polypodiopsida</taxon>
        <taxon>Polypodiidae</taxon>
        <taxon>Polypodiales</taxon>
        <taxon>Pteridineae</taxon>
        <taxon>Pteridaceae</taxon>
        <taxon>Parkerioideae</taxon>
        <taxon>Ceratopteris</taxon>
    </lineage>
</organism>
<evidence type="ECO:0008006" key="4">
    <source>
        <dbReference type="Google" id="ProtNLM"/>
    </source>
</evidence>
<dbReference type="PANTHER" id="PTHR11579:SF28">
    <property type="entry name" value="PROTEIN-L-ISOASPARTATE O-METHYLTRANSFERASE 1"/>
    <property type="match status" value="1"/>
</dbReference>
<keyword evidence="3" id="KW-1185">Reference proteome</keyword>
<dbReference type="PANTHER" id="PTHR11579">
    <property type="entry name" value="PROTEIN-L-ISOASPARTATE O-METHYLTRANSFERASE"/>
    <property type="match status" value="1"/>
</dbReference>
<reference evidence="2" key="1">
    <citation type="submission" date="2021-08" db="EMBL/GenBank/DDBJ databases">
        <title>WGS assembly of Ceratopteris richardii.</title>
        <authorList>
            <person name="Marchant D.B."/>
            <person name="Chen G."/>
            <person name="Jenkins J."/>
            <person name="Shu S."/>
            <person name="Leebens-Mack J."/>
            <person name="Grimwood J."/>
            <person name="Schmutz J."/>
            <person name="Soltis P."/>
            <person name="Soltis D."/>
            <person name="Chen Z.-H."/>
        </authorList>
    </citation>
    <scope>NUCLEOTIDE SEQUENCE</scope>
    <source>
        <strain evidence="2">Whitten #5841</strain>
        <tissue evidence="2">Leaf</tissue>
    </source>
</reference>
<sequence>MQAKTFLVASHVSSPFFSRLWNSSVGNIPFLRLHAPARCFFRPRLQSFWAEYTNDNKCLIERLQLGGVLKSRRVAETMEQIDRKLFVPDKTYAYADQPMPIGFNATISAPHMHCLCLELLESFLKPGMHALDVGSGTGYLTACFSIMVGKEGRAVGVEHIPELVEKCIDSVKVSMAAPILEAGRLSFHVGGLCSGHYAHNLCCIVYVAFCCITFSVSQHAMVLHQMVDLVGQMKLRMMQFMLEQQHQRFRMLFWSN</sequence>
<dbReference type="GO" id="GO:0005737">
    <property type="term" value="C:cytoplasm"/>
    <property type="evidence" value="ECO:0007669"/>
    <property type="project" value="TreeGrafter"/>
</dbReference>
<dbReference type="Proteomes" id="UP000825935">
    <property type="component" value="Chromosome 19"/>
</dbReference>
<dbReference type="AlphaFoldDB" id="A0A8T2SNN7"/>
<dbReference type="EMBL" id="CM035424">
    <property type="protein sequence ID" value="KAH7353012.1"/>
    <property type="molecule type" value="Genomic_DNA"/>
</dbReference>
<comment type="similarity">
    <text evidence="1">Belongs to the methyltransferase superfamily. L-isoaspartyl/D-aspartyl protein methyltransferase family.</text>
</comment>
<evidence type="ECO:0000313" key="3">
    <source>
        <dbReference type="Proteomes" id="UP000825935"/>
    </source>
</evidence>
<gene>
    <name evidence="2" type="ORF">KP509_19G075000</name>
</gene>